<dbReference type="Gene3D" id="1.20.120.20">
    <property type="entry name" value="Apolipoprotein"/>
    <property type="match status" value="1"/>
</dbReference>
<feature type="compositionally biased region" description="Basic and acidic residues" evidence="1">
    <location>
        <begin position="257"/>
        <end position="276"/>
    </location>
</feature>
<evidence type="ECO:0000313" key="2">
    <source>
        <dbReference type="EMBL" id="AIQ89612.1"/>
    </source>
</evidence>
<dbReference type="STRING" id="693986.MOC_1857"/>
<evidence type="ECO:0000313" key="3">
    <source>
        <dbReference type="Proteomes" id="UP000029492"/>
    </source>
</evidence>
<dbReference type="RefSeq" id="WP_043352824.1">
    <property type="nucleotide sequence ID" value="NZ_CP003811.1"/>
</dbReference>
<protein>
    <submittedName>
        <fullName evidence="2">Protein of unassigned function</fullName>
    </submittedName>
</protein>
<organism evidence="2 3">
    <name type="scientific">Methylobacterium oryzae CBMB20</name>
    <dbReference type="NCBI Taxonomy" id="693986"/>
    <lineage>
        <taxon>Bacteria</taxon>
        <taxon>Pseudomonadati</taxon>
        <taxon>Pseudomonadota</taxon>
        <taxon>Alphaproteobacteria</taxon>
        <taxon>Hyphomicrobiales</taxon>
        <taxon>Methylobacteriaceae</taxon>
        <taxon>Methylobacterium</taxon>
    </lineage>
</organism>
<proteinExistence type="predicted"/>
<gene>
    <name evidence="2" type="ORF">MOC_1857</name>
</gene>
<feature type="region of interest" description="Disordered" evidence="1">
    <location>
        <begin position="252"/>
        <end position="276"/>
    </location>
</feature>
<sequence length="276" mass="28730">MTDKPGTPATPSSIPEPRPGEAPPHGARDGSLRPDPAGLGDPRGIPGAAAGDFTLRPDPRGLHDPLPHGAAPLSAGGHSSGGATGASRVDAASATVKEGVQAAGDRAADLAGQARQTVSDFADDVGNRLGGAADQARDRAASAYDEVRERAGTLRRRNMRALDDLTTQGIDGLNRGRTAVERFVDDNPLLVGVVGVAAGLLLGALLPRTRQEDRSIGPWADEVRDQGLRYAREVTSIGRDFVQTALDPDNLNAAARKVVDPDSHTPPEGERKEHNL</sequence>
<evidence type="ECO:0000256" key="1">
    <source>
        <dbReference type="SAM" id="MobiDB-lite"/>
    </source>
</evidence>
<dbReference type="AlphaFoldDB" id="A0A089NQD2"/>
<name>A0A089NQD2_9HYPH</name>
<reference evidence="2 3" key="1">
    <citation type="journal article" date="2014" name="PLoS ONE">
        <title>Genome Information of Methylobacterium oryzae, a Plant-Probiotic Methylotroph in the Phyllosphere.</title>
        <authorList>
            <person name="Kwak M.J."/>
            <person name="Jeong H."/>
            <person name="Madhaiyan M."/>
            <person name="Lee Y."/>
            <person name="Sa T.M."/>
            <person name="Oh T.K."/>
            <person name="Kim J.F."/>
        </authorList>
    </citation>
    <scope>NUCLEOTIDE SEQUENCE [LARGE SCALE GENOMIC DNA]</scope>
    <source>
        <strain evidence="2 3">CBMB20</strain>
    </source>
</reference>
<dbReference type="eggNOG" id="ENOG50335DZ">
    <property type="taxonomic scope" value="Bacteria"/>
</dbReference>
<dbReference type="KEGG" id="mor:MOC_1857"/>
<accession>A0A089NQD2</accession>
<feature type="compositionally biased region" description="Basic and acidic residues" evidence="1">
    <location>
        <begin position="55"/>
        <end position="66"/>
    </location>
</feature>
<keyword evidence="3" id="KW-1185">Reference proteome</keyword>
<dbReference type="GeneID" id="96606305"/>
<feature type="region of interest" description="Disordered" evidence="1">
    <location>
        <begin position="1"/>
        <end position="90"/>
    </location>
</feature>
<feature type="compositionally biased region" description="Low complexity" evidence="1">
    <location>
        <begin position="67"/>
        <end position="77"/>
    </location>
</feature>
<dbReference type="HOGENOM" id="CLU_1056944_0_0_5"/>
<dbReference type="Proteomes" id="UP000029492">
    <property type="component" value="Chromosome"/>
</dbReference>
<dbReference type="EMBL" id="CP003811">
    <property type="protein sequence ID" value="AIQ89612.1"/>
    <property type="molecule type" value="Genomic_DNA"/>
</dbReference>